<keyword evidence="4" id="KW-1185">Reference proteome</keyword>
<evidence type="ECO:0000256" key="2">
    <source>
        <dbReference type="SAM" id="Phobius"/>
    </source>
</evidence>
<feature type="compositionally biased region" description="Polar residues" evidence="1">
    <location>
        <begin position="497"/>
        <end position="514"/>
    </location>
</feature>
<keyword evidence="2" id="KW-0472">Membrane</keyword>
<keyword evidence="2" id="KW-1133">Transmembrane helix</keyword>
<feature type="transmembrane region" description="Helical" evidence="2">
    <location>
        <begin position="446"/>
        <end position="465"/>
    </location>
</feature>
<reference evidence="3 4" key="1">
    <citation type="submission" date="2024-01" db="EMBL/GenBank/DDBJ databases">
        <authorList>
            <person name="Kunselman E."/>
        </authorList>
    </citation>
    <scope>NUCLEOTIDE SEQUENCE [LARGE SCALE GENOMIC DNA]</scope>
    <source>
        <strain evidence="3">2 abalone samples</strain>
    </source>
</reference>
<accession>A0ABP0EWF9</accession>
<evidence type="ECO:0000313" key="3">
    <source>
        <dbReference type="EMBL" id="CAK8163386.1"/>
    </source>
</evidence>
<dbReference type="EMBL" id="CAWVOK010000028">
    <property type="protein sequence ID" value="CAK8163386.1"/>
    <property type="molecule type" value="Genomic_DNA"/>
</dbReference>
<gene>
    <name evidence="3" type="ORF">CAXC1_350013</name>
</gene>
<comment type="caution">
    <text evidence="3">The sequence shown here is derived from an EMBL/GenBank/DDBJ whole genome shotgun (WGS) entry which is preliminary data.</text>
</comment>
<dbReference type="Proteomes" id="UP001314181">
    <property type="component" value="Unassembled WGS sequence"/>
</dbReference>
<evidence type="ECO:0000256" key="1">
    <source>
        <dbReference type="SAM" id="MobiDB-lite"/>
    </source>
</evidence>
<dbReference type="RefSeq" id="WP_338364560.1">
    <property type="nucleotide sequence ID" value="NZ_CAWVOK010000028.1"/>
</dbReference>
<evidence type="ECO:0000313" key="4">
    <source>
        <dbReference type="Proteomes" id="UP001314181"/>
    </source>
</evidence>
<feature type="compositionally biased region" description="Basic and acidic residues" evidence="1">
    <location>
        <begin position="531"/>
        <end position="540"/>
    </location>
</feature>
<sequence>MEEELIEKLVDSLIKIKKFKNYTIFIPHECFLRIIQQFSIIFPEKANGKPEKQLESIQFAKVFIARDDYFIDLYKKFIIAIFLLNWANKLCCHETNLNLQILPKEILLTSSQDISSLSVERPYAEHSVSCNKHTVKINKFDENFIKECINNNTNNQIKLKLEDGVYCTATGVGIVMATFKTENQAPGQTFNKKLTAAYEIRSSNREPAFTHFEVLPTKQDHCSTVDMGKEGTLEDQELEAKSSSKKPSFTHFEVLPTKQDHCSTVDMGKEGTLEDQELEAKSSSKKPSFTHFEVLPTKENSAIWNIKRTAETAGEKLKQSIAKTCSKVKELLASTLKPKRTATKKQPCDKNHKSTNKLYTEESTDSSIEDTLNTTKDLSLESYVDGESYTEEDNFCENLNSSKQDKANHSTCQTNEYIARDIKHTAVATKDKKTTIELKDCEYKTLWLYFKQIVIFILYKIFLFIHIGSIYHKLVEIFHTIKNDSSVESDHDKIKNEPSTTQKQNSKTANNSQALDADKTKPQTTMNNTEQDQHRPMVENSEYLERSIKEMISELGMI</sequence>
<protein>
    <submittedName>
        <fullName evidence="3">Uncharacterized protein</fullName>
    </submittedName>
</protein>
<keyword evidence="2" id="KW-0812">Transmembrane</keyword>
<organism evidence="3 4">
    <name type="scientific">Candidatus Xenohaliotis californiensis</name>
    <dbReference type="NCBI Taxonomy" id="84677"/>
    <lineage>
        <taxon>Bacteria</taxon>
        <taxon>Pseudomonadati</taxon>
        <taxon>Pseudomonadota</taxon>
        <taxon>Alphaproteobacteria</taxon>
        <taxon>Rickettsiales</taxon>
        <taxon>Anaplasmataceae</taxon>
        <taxon>Candidatus Xenohaliotis</taxon>
    </lineage>
</organism>
<feature type="region of interest" description="Disordered" evidence="1">
    <location>
        <begin position="487"/>
        <end position="540"/>
    </location>
</feature>
<proteinExistence type="predicted"/>
<name>A0ABP0EWF9_9RICK</name>